<dbReference type="Proteomes" id="UP000007882">
    <property type="component" value="Chromosome"/>
</dbReference>
<evidence type="ECO:0000313" key="2">
    <source>
        <dbReference type="Proteomes" id="UP000007882"/>
    </source>
</evidence>
<sequence>MRRYLKTMNKDYGGVCLWKMDAAGNYSFRLGVVPKPGTKRQWLKF</sequence>
<dbReference type="HOGENOM" id="CLU_3195089_0_0_11"/>
<dbReference type="PATRIC" id="fig|512565.3.peg.4509"/>
<evidence type="ECO:0000313" key="1">
    <source>
        <dbReference type="EMBL" id="BAL89746.1"/>
    </source>
</evidence>
<protein>
    <submittedName>
        <fullName evidence="1">Uncharacterized protein</fullName>
    </submittedName>
</protein>
<keyword evidence="2" id="KW-1185">Reference proteome</keyword>
<dbReference type="AlphaFoldDB" id="I0H9Q9"/>
<dbReference type="EMBL" id="AP012319">
    <property type="protein sequence ID" value="BAL89746.1"/>
    <property type="molecule type" value="Genomic_DNA"/>
</dbReference>
<organism evidence="1 2">
    <name type="scientific">Actinoplanes missouriensis (strain ATCC 14538 / DSM 43046 / CBS 188.64 / JCM 3121 / NBRC 102363 / NCIMB 12654 / NRRL B-3342 / UNCC 431)</name>
    <dbReference type="NCBI Taxonomy" id="512565"/>
    <lineage>
        <taxon>Bacteria</taxon>
        <taxon>Bacillati</taxon>
        <taxon>Actinomycetota</taxon>
        <taxon>Actinomycetes</taxon>
        <taxon>Micromonosporales</taxon>
        <taxon>Micromonosporaceae</taxon>
        <taxon>Actinoplanes</taxon>
    </lineage>
</organism>
<proteinExistence type="predicted"/>
<dbReference type="KEGG" id="ams:AMIS_45260"/>
<dbReference type="STRING" id="512565.AMIS_45260"/>
<gene>
    <name evidence="1" type="ordered locus">AMIS_45260</name>
</gene>
<accession>I0H9Q9</accession>
<reference evidence="1 2" key="1">
    <citation type="submission" date="2012-02" db="EMBL/GenBank/DDBJ databases">
        <title>Complete genome sequence of Actinoplanes missouriensis 431 (= NBRC 102363).</title>
        <authorList>
            <person name="Ohnishi Y."/>
            <person name="Ishikawa J."/>
            <person name="Sekine M."/>
            <person name="Hosoyama A."/>
            <person name="Harada T."/>
            <person name="Narita H."/>
            <person name="Hata T."/>
            <person name="Konno Y."/>
            <person name="Tutikane K."/>
            <person name="Fujita N."/>
            <person name="Horinouchi S."/>
            <person name="Hayakawa M."/>
        </authorList>
    </citation>
    <scope>NUCLEOTIDE SEQUENCE [LARGE SCALE GENOMIC DNA]</scope>
    <source>
        <strain evidence="2">ATCC 14538 / DSM 43046 / CBS 188.64 / JCM 3121 / NBRC 102363 / NCIMB 12654 / NRRL B-3342 / UNCC 431</strain>
    </source>
</reference>
<name>I0H9Q9_ACTM4</name>